<dbReference type="AlphaFoldDB" id="A0A813XD93"/>
<name>A0A813XD93_9BILA</name>
<feature type="compositionally biased region" description="Basic and acidic residues" evidence="1">
    <location>
        <begin position="153"/>
        <end position="168"/>
    </location>
</feature>
<evidence type="ECO:0000313" key="3">
    <source>
        <dbReference type="Proteomes" id="UP000663879"/>
    </source>
</evidence>
<protein>
    <submittedName>
        <fullName evidence="2">Uncharacterized protein</fullName>
    </submittedName>
</protein>
<feature type="region of interest" description="Disordered" evidence="1">
    <location>
        <begin position="75"/>
        <end position="95"/>
    </location>
</feature>
<feature type="compositionally biased region" description="Acidic residues" evidence="1">
    <location>
        <begin position="175"/>
        <end position="185"/>
    </location>
</feature>
<feature type="compositionally biased region" description="Low complexity" evidence="1">
    <location>
        <begin position="76"/>
        <end position="95"/>
    </location>
</feature>
<gene>
    <name evidence="2" type="ORF">OXX778_LOCUS9543</name>
</gene>
<evidence type="ECO:0000256" key="1">
    <source>
        <dbReference type="SAM" id="MobiDB-lite"/>
    </source>
</evidence>
<feature type="compositionally biased region" description="Basic and acidic residues" evidence="1">
    <location>
        <begin position="19"/>
        <end position="28"/>
    </location>
</feature>
<dbReference type="EMBL" id="CAJNOC010001416">
    <property type="protein sequence ID" value="CAF0863167.1"/>
    <property type="molecule type" value="Genomic_DNA"/>
</dbReference>
<evidence type="ECO:0000313" key="2">
    <source>
        <dbReference type="EMBL" id="CAF0863167.1"/>
    </source>
</evidence>
<dbReference type="Proteomes" id="UP000663879">
    <property type="component" value="Unassembled WGS sequence"/>
</dbReference>
<feature type="compositionally biased region" description="Polar residues" evidence="1">
    <location>
        <begin position="1"/>
        <end position="13"/>
    </location>
</feature>
<feature type="region of interest" description="Disordered" evidence="1">
    <location>
        <begin position="1"/>
        <end position="32"/>
    </location>
</feature>
<reference evidence="2" key="1">
    <citation type="submission" date="2021-02" db="EMBL/GenBank/DDBJ databases">
        <authorList>
            <person name="Nowell W R."/>
        </authorList>
    </citation>
    <scope>NUCLEOTIDE SEQUENCE</scope>
    <source>
        <strain evidence="2">Ploen Becks lab</strain>
    </source>
</reference>
<feature type="compositionally biased region" description="Polar residues" evidence="1">
    <location>
        <begin position="139"/>
        <end position="152"/>
    </location>
</feature>
<accession>A0A813XD93</accession>
<feature type="region of interest" description="Disordered" evidence="1">
    <location>
        <begin position="110"/>
        <end position="193"/>
    </location>
</feature>
<keyword evidence="3" id="KW-1185">Reference proteome</keyword>
<organism evidence="2 3">
    <name type="scientific">Brachionus calyciflorus</name>
    <dbReference type="NCBI Taxonomy" id="104777"/>
    <lineage>
        <taxon>Eukaryota</taxon>
        <taxon>Metazoa</taxon>
        <taxon>Spiralia</taxon>
        <taxon>Gnathifera</taxon>
        <taxon>Rotifera</taxon>
        <taxon>Eurotatoria</taxon>
        <taxon>Monogononta</taxon>
        <taxon>Pseudotrocha</taxon>
        <taxon>Ploima</taxon>
        <taxon>Brachionidae</taxon>
        <taxon>Brachionus</taxon>
    </lineage>
</organism>
<proteinExistence type="predicted"/>
<comment type="caution">
    <text evidence="2">The sequence shown here is derived from an EMBL/GenBank/DDBJ whole genome shotgun (WGS) entry which is preliminary data.</text>
</comment>
<feature type="compositionally biased region" description="Low complexity" evidence="1">
    <location>
        <begin position="122"/>
        <end position="138"/>
    </location>
</feature>
<sequence length="286" mass="33064">MKSNDEENFNSYSLEVEISESKETESKETQTTPSLLSLLPINFTREEPVVLVHKCIQTTICITQDEMEDNVNGFTENELSSENSESLKPQNNSQISKSSIKIIKRYSLDPHDPNYLPPPNNNPISNSIHINDSSSDSLPSNKGESKVTSLSTCKDDDKVPLETVDKQSELIPQEENIEQIESENDPTEKKENKNEAVRFDYDEIKELNDYKLPHLNLDNLPLDEKHKVINYNIKLLHHEEKKYIREVLRLNQFRTTKLRIINELNIKRKIILDEINSLQSMINKND</sequence>